<evidence type="ECO:0000313" key="2">
    <source>
        <dbReference type="EMBL" id="KAK7696273.1"/>
    </source>
</evidence>
<keyword evidence="3" id="KW-1185">Reference proteome</keyword>
<sequence length="113" mass="13039">MKLYTIITLTFSIIFFVGTSAASALPIVEIKRDPERKRPDPKREFEGTILGPKRTDKEWKRGEGVDTVFNRVYRRDIHVDTYRGLDGAPTVSRDDESVDKLFNFYDPVKKNDA</sequence>
<dbReference type="AlphaFoldDB" id="A0AAW0GYS8"/>
<name>A0AAW0GYS8_9APHY</name>
<comment type="caution">
    <text evidence="2">The sequence shown here is derived from an EMBL/GenBank/DDBJ whole genome shotgun (WGS) entry which is preliminary data.</text>
</comment>
<dbReference type="Proteomes" id="UP001385951">
    <property type="component" value="Unassembled WGS sequence"/>
</dbReference>
<evidence type="ECO:0000313" key="3">
    <source>
        <dbReference type="Proteomes" id="UP001385951"/>
    </source>
</evidence>
<feature type="signal peptide" evidence="1">
    <location>
        <begin position="1"/>
        <end position="24"/>
    </location>
</feature>
<protein>
    <submittedName>
        <fullName evidence="2">Uncharacterized protein</fullName>
    </submittedName>
</protein>
<evidence type="ECO:0000256" key="1">
    <source>
        <dbReference type="SAM" id="SignalP"/>
    </source>
</evidence>
<reference evidence="2 3" key="1">
    <citation type="submission" date="2022-09" db="EMBL/GenBank/DDBJ databases">
        <authorList>
            <person name="Palmer J.M."/>
        </authorList>
    </citation>
    <scope>NUCLEOTIDE SEQUENCE [LARGE SCALE GENOMIC DNA]</scope>
    <source>
        <strain evidence="2 3">DSM 7382</strain>
    </source>
</reference>
<proteinExistence type="predicted"/>
<organism evidence="2 3">
    <name type="scientific">Cerrena zonata</name>
    <dbReference type="NCBI Taxonomy" id="2478898"/>
    <lineage>
        <taxon>Eukaryota</taxon>
        <taxon>Fungi</taxon>
        <taxon>Dikarya</taxon>
        <taxon>Basidiomycota</taxon>
        <taxon>Agaricomycotina</taxon>
        <taxon>Agaricomycetes</taxon>
        <taxon>Polyporales</taxon>
        <taxon>Cerrenaceae</taxon>
        <taxon>Cerrena</taxon>
    </lineage>
</organism>
<feature type="chain" id="PRO_5043979240" evidence="1">
    <location>
        <begin position="25"/>
        <end position="113"/>
    </location>
</feature>
<accession>A0AAW0GYS8</accession>
<gene>
    <name evidence="2" type="ORF">QCA50_000926</name>
</gene>
<dbReference type="EMBL" id="JASBNA010000001">
    <property type="protein sequence ID" value="KAK7696273.1"/>
    <property type="molecule type" value="Genomic_DNA"/>
</dbReference>
<keyword evidence="1" id="KW-0732">Signal</keyword>